<dbReference type="EMBL" id="CP014677">
    <property type="protein sequence ID" value="AOX18826.1"/>
    <property type="molecule type" value="Genomic_DNA"/>
</dbReference>
<evidence type="ECO:0000313" key="1">
    <source>
        <dbReference type="EMBL" id="AOX18826.1"/>
    </source>
</evidence>
<gene>
    <name evidence="1" type="ORF">A0U89_16175</name>
</gene>
<dbReference type="AlphaFoldDB" id="A0A1D8UYZ2"/>
<geneLocation type="plasmid" evidence="2">
    <name>pkb14400_3</name>
</geneLocation>
<keyword evidence="1" id="KW-0614">Plasmid</keyword>
<keyword evidence="2" id="KW-1185">Reference proteome</keyword>
<organism evidence="1 2">
    <name type="scientific">Kozakia baliensis</name>
    <dbReference type="NCBI Taxonomy" id="153496"/>
    <lineage>
        <taxon>Bacteria</taxon>
        <taxon>Pseudomonadati</taxon>
        <taxon>Pseudomonadota</taxon>
        <taxon>Alphaproteobacteria</taxon>
        <taxon>Acetobacterales</taxon>
        <taxon>Acetobacteraceae</taxon>
        <taxon>Kozakia</taxon>
    </lineage>
</organism>
<protein>
    <submittedName>
        <fullName evidence="1">Uncharacterized protein</fullName>
    </submittedName>
</protein>
<name>A0A1D8UYZ2_9PROT</name>
<evidence type="ECO:0000313" key="2">
    <source>
        <dbReference type="Proteomes" id="UP000179145"/>
    </source>
</evidence>
<proteinExistence type="predicted"/>
<sequence>MAGPNNIISLKDTSYADINVSGSGNVITNTTPSSQQNTEPGATAVISGAYATVSGFNYATLVVGAKSTLSGSFNNDDITAGAQTTFGDLTNCTVTASFKCNFGTVSASTLTLERNGIIETLTGDSSVISANGLSIGTLGNSSVTGAGTVAIVNAISGQYDAGSSSNLVTARQIDLNFGNIDPTASAAISATNRGSVVHGGEGRQTATNVGPSGMTFISAATNQQGVFTAVGNADHDTFVAQSSMKMTGGAGASNLFNIVKGGLANDLIADFTAAAGNKIQLSGFGLNQSGLSDILSHATTSSAGLMLHINSQTTLTLAGVVSGGVHNGNFILG</sequence>
<reference evidence="1 2" key="1">
    <citation type="journal article" date="2016" name="Microb. Cell Fact.">
        <title>Dissection of exopolysaccharide biosynthesis in Kozakia baliensis.</title>
        <authorList>
            <person name="Brandt J.U."/>
            <person name="Jakob F."/>
            <person name="Behr J."/>
            <person name="Geissler A.J."/>
            <person name="Vogel R.F."/>
        </authorList>
    </citation>
    <scope>NUCLEOTIDE SEQUENCE [LARGE SCALE GENOMIC DNA]</scope>
    <source>
        <strain evidence="1 2">DSM 14400</strain>
        <plasmid evidence="2">Plasmid pkb14400_3</plasmid>
    </source>
</reference>
<dbReference type="Proteomes" id="UP000179145">
    <property type="component" value="Plasmid pKB14400_3"/>
</dbReference>
<dbReference type="KEGG" id="kba:A0U89_16175"/>
<accession>A0A1D8UYZ2</accession>